<evidence type="ECO:0000313" key="2">
    <source>
        <dbReference type="EMBL" id="KAG9235366.1"/>
    </source>
</evidence>
<proteinExistence type="predicted"/>
<feature type="transmembrane region" description="Helical" evidence="1">
    <location>
        <begin position="6"/>
        <end position="25"/>
    </location>
</feature>
<keyword evidence="1" id="KW-0812">Transmembrane</keyword>
<feature type="transmembrane region" description="Helical" evidence="1">
    <location>
        <begin position="176"/>
        <end position="193"/>
    </location>
</feature>
<keyword evidence="1" id="KW-1133">Transmembrane helix</keyword>
<feature type="transmembrane region" description="Helical" evidence="1">
    <location>
        <begin position="110"/>
        <end position="130"/>
    </location>
</feature>
<sequence>MAIKAIVSTFATLVSLILATLVLLANPTRFLLPDAFILQGDNTSNWELTHHNYTPLYYPTTCTGWMSRDASHLYDHDEVCQKRGGGHSYVGTGYGSQAHTNEPLDMNIDLLSPFATLVLWMMCASALVIAQSVFNFSNSSPSPSLQCWNQPLLTILSTASTLSCSYLTLHLTHAKLSFQFFLTSSLLIWNLMMDNGGPLQATCLQCGWPQPQFITITWALLAFSGAAMIIEWISLWTWWRRNRTGKRHSALPLHNDIRNLILPVPTTVESSNV</sequence>
<keyword evidence="3" id="KW-1185">Reference proteome</keyword>
<dbReference type="Proteomes" id="UP000824998">
    <property type="component" value="Unassembled WGS sequence"/>
</dbReference>
<organism evidence="2 3">
    <name type="scientific">Amylocarpus encephaloides</name>
    <dbReference type="NCBI Taxonomy" id="45428"/>
    <lineage>
        <taxon>Eukaryota</taxon>
        <taxon>Fungi</taxon>
        <taxon>Dikarya</taxon>
        <taxon>Ascomycota</taxon>
        <taxon>Pezizomycotina</taxon>
        <taxon>Leotiomycetes</taxon>
        <taxon>Helotiales</taxon>
        <taxon>Helotiales incertae sedis</taxon>
        <taxon>Amylocarpus</taxon>
    </lineage>
</organism>
<dbReference type="EMBL" id="MU251434">
    <property type="protein sequence ID" value="KAG9235366.1"/>
    <property type="molecule type" value="Genomic_DNA"/>
</dbReference>
<accession>A0A9P8C7S7</accession>
<dbReference type="AlphaFoldDB" id="A0A9P8C7S7"/>
<evidence type="ECO:0000256" key="1">
    <source>
        <dbReference type="SAM" id="Phobius"/>
    </source>
</evidence>
<feature type="transmembrane region" description="Helical" evidence="1">
    <location>
        <begin position="213"/>
        <end position="239"/>
    </location>
</feature>
<gene>
    <name evidence="2" type="ORF">BJ875DRAFT_459336</name>
</gene>
<evidence type="ECO:0000313" key="3">
    <source>
        <dbReference type="Proteomes" id="UP000824998"/>
    </source>
</evidence>
<feature type="transmembrane region" description="Helical" evidence="1">
    <location>
        <begin position="150"/>
        <end position="169"/>
    </location>
</feature>
<name>A0A9P8C7S7_9HELO</name>
<reference evidence="2" key="1">
    <citation type="journal article" date="2021" name="IMA Fungus">
        <title>Genomic characterization of three marine fungi, including Emericellopsis atlantica sp. nov. with signatures of a generalist lifestyle and marine biomass degradation.</title>
        <authorList>
            <person name="Hagestad O.C."/>
            <person name="Hou L."/>
            <person name="Andersen J.H."/>
            <person name="Hansen E.H."/>
            <person name="Altermark B."/>
            <person name="Li C."/>
            <person name="Kuhnert E."/>
            <person name="Cox R.J."/>
            <person name="Crous P.W."/>
            <person name="Spatafora J.W."/>
            <person name="Lail K."/>
            <person name="Amirebrahimi M."/>
            <person name="Lipzen A."/>
            <person name="Pangilinan J."/>
            <person name="Andreopoulos W."/>
            <person name="Hayes R.D."/>
            <person name="Ng V."/>
            <person name="Grigoriev I.V."/>
            <person name="Jackson S.A."/>
            <person name="Sutton T.D.S."/>
            <person name="Dobson A.D.W."/>
            <person name="Rama T."/>
        </authorList>
    </citation>
    <scope>NUCLEOTIDE SEQUENCE</scope>
    <source>
        <strain evidence="2">TRa018bII</strain>
    </source>
</reference>
<protein>
    <submittedName>
        <fullName evidence="2">Uncharacterized protein</fullName>
    </submittedName>
</protein>
<comment type="caution">
    <text evidence="2">The sequence shown here is derived from an EMBL/GenBank/DDBJ whole genome shotgun (WGS) entry which is preliminary data.</text>
</comment>
<keyword evidence="1" id="KW-0472">Membrane</keyword>